<reference evidence="1 2" key="1">
    <citation type="submission" date="2007-08" db="EMBL/GenBank/DDBJ databases">
        <title>Draft genome sequence of Clostridium leptum (DSM 753).</title>
        <authorList>
            <person name="Sudarsanam P."/>
            <person name="Ley R."/>
            <person name="Guruge J."/>
            <person name="Turnbaugh P.J."/>
            <person name="Mahowald M."/>
            <person name="Liep D."/>
            <person name="Gordon J."/>
        </authorList>
    </citation>
    <scope>NUCLEOTIDE SEQUENCE [LARGE SCALE GENOMIC DNA]</scope>
    <source>
        <strain evidence="1 2">DSM 753</strain>
    </source>
</reference>
<evidence type="ECO:0008006" key="3">
    <source>
        <dbReference type="Google" id="ProtNLM"/>
    </source>
</evidence>
<protein>
    <recommendedName>
        <fullName evidence="3">Ribbon-helix-helix protein CopG domain-containing protein</fullName>
    </recommendedName>
</protein>
<comment type="caution">
    <text evidence="1">The sequence shown here is derived from an EMBL/GenBank/DDBJ whole genome shotgun (WGS) entry which is preliminary data.</text>
</comment>
<reference evidence="1 2" key="2">
    <citation type="submission" date="2007-08" db="EMBL/GenBank/DDBJ databases">
        <authorList>
            <person name="Fulton L."/>
            <person name="Clifton S."/>
            <person name="Fulton B."/>
            <person name="Xu J."/>
            <person name="Minx P."/>
            <person name="Pepin K.H."/>
            <person name="Johnson M."/>
            <person name="Thiruvilangam P."/>
            <person name="Bhonagiri V."/>
            <person name="Nash W.E."/>
            <person name="Wang C."/>
            <person name="Mardis E.R."/>
            <person name="Wilson R.K."/>
        </authorList>
    </citation>
    <scope>NUCLEOTIDE SEQUENCE [LARGE SCALE GENOMIC DNA]</scope>
    <source>
        <strain evidence="1 2">DSM 753</strain>
    </source>
</reference>
<proteinExistence type="predicted"/>
<dbReference type="HOGENOM" id="CLU_1692434_0_0_9"/>
<dbReference type="EMBL" id="ABCB02000017">
    <property type="protein sequence ID" value="EDO61805.1"/>
    <property type="molecule type" value="Genomic_DNA"/>
</dbReference>
<organism evidence="1 2">
    <name type="scientific">[Clostridium] leptum DSM 753</name>
    <dbReference type="NCBI Taxonomy" id="428125"/>
    <lineage>
        <taxon>Bacteria</taxon>
        <taxon>Bacillati</taxon>
        <taxon>Bacillota</taxon>
        <taxon>Clostridia</taxon>
        <taxon>Eubacteriales</taxon>
        <taxon>Oscillospiraceae</taxon>
        <taxon>Oscillospiraceae incertae sedis</taxon>
    </lineage>
</organism>
<sequence>MRKLMAKTSKYKAALSDSDIPLNENGRITVYISKAARIKAEALTDLTGGSRNDVIENAIHFYFGHISTGMEQSFLCDTYGTELKAAIQQSEALIRKNLYRLAVETDILTRLIANDYGLTKEQYDACRAAAVKSVNHLNGTIAPHQLNQGTEKEGD</sequence>
<dbReference type="Proteomes" id="UP000003490">
    <property type="component" value="Unassembled WGS sequence"/>
</dbReference>
<evidence type="ECO:0000313" key="2">
    <source>
        <dbReference type="Proteomes" id="UP000003490"/>
    </source>
</evidence>
<name>A7VRX5_9FIRM</name>
<accession>A7VRX5</accession>
<evidence type="ECO:0000313" key="1">
    <source>
        <dbReference type="EMBL" id="EDO61805.1"/>
    </source>
</evidence>
<gene>
    <name evidence="1" type="ORF">CLOLEP_01312</name>
</gene>
<dbReference type="AlphaFoldDB" id="A7VRX5"/>